<keyword evidence="2" id="KW-1133">Transmembrane helix</keyword>
<keyword evidence="2" id="KW-0812">Transmembrane</keyword>
<feature type="compositionally biased region" description="Basic and acidic residues" evidence="1">
    <location>
        <begin position="75"/>
        <end position="94"/>
    </location>
</feature>
<dbReference type="RefSeq" id="WP_121804183.1">
    <property type="nucleotide sequence ID" value="NZ_RDBE01000001.1"/>
</dbReference>
<sequence length="94" mass="10328">MRDFWVYNVLRIALFLATAAVVWGIFALFADETINLVLVAAIAAVVSAVLSWRLLAGPRERAASAISGRASRMTEAFEERRAREDAESASGEER</sequence>
<dbReference type="AlphaFoldDB" id="A0A3L8P6A2"/>
<evidence type="ECO:0000313" key="3">
    <source>
        <dbReference type="EMBL" id="RLV50502.1"/>
    </source>
</evidence>
<comment type="caution">
    <text evidence="3">The sequence shown here is derived from an EMBL/GenBank/DDBJ whole genome shotgun (WGS) entry which is preliminary data.</text>
</comment>
<reference evidence="3 4" key="1">
    <citation type="submission" date="2018-10" db="EMBL/GenBank/DDBJ databases">
        <title>Marmoricola sp. 4Q3S-7 whole genome shotgun sequence.</title>
        <authorList>
            <person name="Li F."/>
        </authorList>
    </citation>
    <scope>NUCLEOTIDE SEQUENCE [LARGE SCALE GENOMIC DNA]</scope>
    <source>
        <strain evidence="3 4">4Q3S-7</strain>
    </source>
</reference>
<feature type="transmembrane region" description="Helical" evidence="2">
    <location>
        <begin position="36"/>
        <end position="55"/>
    </location>
</feature>
<keyword evidence="4" id="KW-1185">Reference proteome</keyword>
<evidence type="ECO:0000256" key="1">
    <source>
        <dbReference type="SAM" id="MobiDB-lite"/>
    </source>
</evidence>
<gene>
    <name evidence="3" type="ORF">D9V37_00460</name>
</gene>
<dbReference type="Proteomes" id="UP000281708">
    <property type="component" value="Unassembled WGS sequence"/>
</dbReference>
<protein>
    <submittedName>
        <fullName evidence="3">DUF4229 domain-containing protein</fullName>
    </submittedName>
</protein>
<accession>A0A3L8P6A2</accession>
<name>A0A3L8P6A2_9ACTN</name>
<dbReference type="InterPro" id="IPR025323">
    <property type="entry name" value="DUF4229"/>
</dbReference>
<proteinExistence type="predicted"/>
<keyword evidence="2" id="KW-0472">Membrane</keyword>
<dbReference type="EMBL" id="RDBE01000001">
    <property type="protein sequence ID" value="RLV50502.1"/>
    <property type="molecule type" value="Genomic_DNA"/>
</dbReference>
<dbReference type="Pfam" id="PF14012">
    <property type="entry name" value="DUF4229"/>
    <property type="match status" value="1"/>
</dbReference>
<evidence type="ECO:0000313" key="4">
    <source>
        <dbReference type="Proteomes" id="UP000281708"/>
    </source>
</evidence>
<dbReference type="OrthoDB" id="3830292at2"/>
<feature type="transmembrane region" description="Helical" evidence="2">
    <location>
        <begin position="12"/>
        <end position="30"/>
    </location>
</feature>
<organism evidence="3 4">
    <name type="scientific">Nocardioides mangrovicus</name>
    <dbReference type="NCBI Taxonomy" id="2478913"/>
    <lineage>
        <taxon>Bacteria</taxon>
        <taxon>Bacillati</taxon>
        <taxon>Actinomycetota</taxon>
        <taxon>Actinomycetes</taxon>
        <taxon>Propionibacteriales</taxon>
        <taxon>Nocardioidaceae</taxon>
        <taxon>Nocardioides</taxon>
    </lineage>
</organism>
<feature type="region of interest" description="Disordered" evidence="1">
    <location>
        <begin position="60"/>
        <end position="94"/>
    </location>
</feature>
<evidence type="ECO:0000256" key="2">
    <source>
        <dbReference type="SAM" id="Phobius"/>
    </source>
</evidence>